<evidence type="ECO:0000256" key="12">
    <source>
        <dbReference type="SAM" id="Phobius"/>
    </source>
</evidence>
<evidence type="ECO:0000256" key="3">
    <source>
        <dbReference type="ARBA" id="ARBA00022448"/>
    </source>
</evidence>
<feature type="transmembrane region" description="Helical" evidence="12">
    <location>
        <begin position="265"/>
        <end position="285"/>
    </location>
</feature>
<evidence type="ECO:0000256" key="10">
    <source>
        <dbReference type="ARBA" id="ARBA00023004"/>
    </source>
</evidence>
<keyword evidence="5" id="KW-0349">Heme</keyword>
<dbReference type="Pfam" id="PF02322">
    <property type="entry name" value="Cyt_bd_oxida_II"/>
    <property type="match status" value="1"/>
</dbReference>
<dbReference type="NCBIfam" id="TIGR00203">
    <property type="entry name" value="cydB"/>
    <property type="match status" value="1"/>
</dbReference>
<keyword evidence="8" id="KW-0249">Electron transport</keyword>
<evidence type="ECO:0000313" key="14">
    <source>
        <dbReference type="Proteomes" id="UP001181622"/>
    </source>
</evidence>
<evidence type="ECO:0000256" key="9">
    <source>
        <dbReference type="ARBA" id="ARBA00022989"/>
    </source>
</evidence>
<evidence type="ECO:0000256" key="8">
    <source>
        <dbReference type="ARBA" id="ARBA00022982"/>
    </source>
</evidence>
<evidence type="ECO:0000256" key="4">
    <source>
        <dbReference type="ARBA" id="ARBA00022475"/>
    </source>
</evidence>
<keyword evidence="6 12" id="KW-0812">Transmembrane</keyword>
<comment type="subcellular location">
    <subcellularLocation>
        <location evidence="1">Cell membrane</location>
        <topology evidence="1">Multi-pass membrane protein</topology>
    </subcellularLocation>
</comment>
<feature type="transmembrane region" description="Helical" evidence="12">
    <location>
        <begin position="119"/>
        <end position="143"/>
    </location>
</feature>
<dbReference type="PIRSF" id="PIRSF000267">
    <property type="entry name" value="Cyt_oxidse_sub2"/>
    <property type="match status" value="1"/>
</dbReference>
<dbReference type="PANTHER" id="PTHR43141:SF5">
    <property type="entry name" value="CYTOCHROME BD-I UBIQUINOL OXIDASE SUBUNIT 2"/>
    <property type="match status" value="1"/>
</dbReference>
<feature type="transmembrane region" description="Helical" evidence="12">
    <location>
        <begin position="163"/>
        <end position="191"/>
    </location>
</feature>
<feature type="transmembrane region" description="Helical" evidence="12">
    <location>
        <begin position="336"/>
        <end position="360"/>
    </location>
</feature>
<keyword evidence="9 12" id="KW-1133">Transmembrane helix</keyword>
<sequence length="379" mass="40623">MSLDYETLRLIWWALLGALLIGFAVMDGFDLGAAILLPFVARTDMERRVAINTVGPVWEGNQVWLILGAGAIFAAWPALYAVAFSGFYQAMFIVLCALILRPVAFKFRSKLQDSAWRTFWDWSIFASGLVPALIFGVAVGNALQGVPFRLDDELRMTYEGGLLGLLNPFALFCGLVSVAMLTLQGGCYLALKADEPVATRATFAARQAALILFVALLVGGICMELGVDHYSIVGAVDPLGASNPLLKQVEVRTGHGFANYGRYPWMLAAPALAMVGAALAGVFLIRRRSGAAFAASSAAVAGVVATAGVTLFPFLLPSSIAPNQSLTVWDASSSELTLKIMLVATAIFLPVIVVYTAWVYRVLRGRVTLAAIKNELSSY</sequence>
<evidence type="ECO:0000313" key="13">
    <source>
        <dbReference type="EMBL" id="MDR4307260.1"/>
    </source>
</evidence>
<dbReference type="PANTHER" id="PTHR43141">
    <property type="entry name" value="CYTOCHROME BD2 SUBUNIT II"/>
    <property type="match status" value="1"/>
</dbReference>
<evidence type="ECO:0000256" key="2">
    <source>
        <dbReference type="ARBA" id="ARBA00007543"/>
    </source>
</evidence>
<protein>
    <submittedName>
        <fullName evidence="13">Cytochrome d ubiquinol oxidase subunit II</fullName>
    </submittedName>
</protein>
<keyword evidence="14" id="KW-1185">Reference proteome</keyword>
<dbReference type="RefSeq" id="WP_309391955.1">
    <property type="nucleotide sequence ID" value="NZ_JADBEO010000022.1"/>
</dbReference>
<keyword evidence="3" id="KW-0813">Transport</keyword>
<dbReference type="Proteomes" id="UP001181622">
    <property type="component" value="Unassembled WGS sequence"/>
</dbReference>
<name>A0ABU1DGK8_9HYPH</name>
<accession>A0ABU1DGK8</accession>
<keyword evidence="4" id="KW-1003">Cell membrane</keyword>
<feature type="transmembrane region" description="Helical" evidence="12">
    <location>
        <begin position="203"/>
        <end position="221"/>
    </location>
</feature>
<feature type="transmembrane region" description="Helical" evidence="12">
    <location>
        <begin position="62"/>
        <end position="81"/>
    </location>
</feature>
<proteinExistence type="inferred from homology"/>
<keyword evidence="11 12" id="KW-0472">Membrane</keyword>
<dbReference type="EMBL" id="JADBEO010000022">
    <property type="protein sequence ID" value="MDR4307260.1"/>
    <property type="molecule type" value="Genomic_DNA"/>
</dbReference>
<evidence type="ECO:0000256" key="5">
    <source>
        <dbReference type="ARBA" id="ARBA00022617"/>
    </source>
</evidence>
<feature type="transmembrane region" description="Helical" evidence="12">
    <location>
        <begin position="87"/>
        <end position="107"/>
    </location>
</feature>
<keyword evidence="7" id="KW-0479">Metal-binding</keyword>
<feature type="transmembrane region" description="Helical" evidence="12">
    <location>
        <begin position="12"/>
        <end position="41"/>
    </location>
</feature>
<comment type="caution">
    <text evidence="13">The sequence shown here is derived from an EMBL/GenBank/DDBJ whole genome shotgun (WGS) entry which is preliminary data.</text>
</comment>
<evidence type="ECO:0000256" key="11">
    <source>
        <dbReference type="ARBA" id="ARBA00023136"/>
    </source>
</evidence>
<reference evidence="13" key="1">
    <citation type="submission" date="2020-10" db="EMBL/GenBank/DDBJ databases">
        <authorList>
            <person name="Abbas A."/>
            <person name="Razzaq R."/>
            <person name="Waqas M."/>
            <person name="Abbas N."/>
            <person name="Nielsen T.K."/>
            <person name="Hansen L.H."/>
            <person name="Hussain S."/>
            <person name="Shahid M."/>
        </authorList>
    </citation>
    <scope>NUCLEOTIDE SEQUENCE</scope>
    <source>
        <strain evidence="13">S14</strain>
    </source>
</reference>
<organism evidence="13 14">
    <name type="scientific">Chelatococcus sambhunathii</name>
    <dbReference type="NCBI Taxonomy" id="363953"/>
    <lineage>
        <taxon>Bacteria</taxon>
        <taxon>Pseudomonadati</taxon>
        <taxon>Pseudomonadota</taxon>
        <taxon>Alphaproteobacteria</taxon>
        <taxon>Hyphomicrobiales</taxon>
        <taxon>Chelatococcaceae</taxon>
        <taxon>Chelatococcus</taxon>
    </lineage>
</organism>
<comment type="similarity">
    <text evidence="2">Belongs to the cytochrome ubiquinol oxidase subunit 2 family.</text>
</comment>
<dbReference type="InterPro" id="IPR003317">
    <property type="entry name" value="Cyt-d_oxidase_su2"/>
</dbReference>
<evidence type="ECO:0000256" key="6">
    <source>
        <dbReference type="ARBA" id="ARBA00022692"/>
    </source>
</evidence>
<feature type="transmembrane region" description="Helical" evidence="12">
    <location>
        <begin position="292"/>
        <end position="316"/>
    </location>
</feature>
<evidence type="ECO:0000256" key="1">
    <source>
        <dbReference type="ARBA" id="ARBA00004651"/>
    </source>
</evidence>
<keyword evidence="10" id="KW-0408">Iron</keyword>
<evidence type="ECO:0000256" key="7">
    <source>
        <dbReference type="ARBA" id="ARBA00022723"/>
    </source>
</evidence>
<gene>
    <name evidence="13" type="primary">cydB</name>
    <name evidence="13" type="ORF">IHQ68_11585</name>
</gene>